<keyword evidence="3" id="KW-0560">Oxidoreductase</keyword>
<dbReference type="PROSITE" id="PS00062">
    <property type="entry name" value="ALDOKETO_REDUCTASE_2"/>
    <property type="match status" value="1"/>
</dbReference>
<dbReference type="Gene3D" id="3.20.20.100">
    <property type="entry name" value="NADP-dependent oxidoreductase domain"/>
    <property type="match status" value="1"/>
</dbReference>
<evidence type="ECO:0000256" key="5">
    <source>
        <dbReference type="PIRSR" id="PIRSR000097-2"/>
    </source>
</evidence>
<dbReference type="InterPro" id="IPR023210">
    <property type="entry name" value="NADP_OxRdtase_dom"/>
</dbReference>
<dbReference type="Proteomes" id="UP000326464">
    <property type="component" value="Unassembled WGS sequence"/>
</dbReference>
<feature type="binding site" evidence="5">
    <location>
        <position position="112"/>
    </location>
    <ligand>
        <name>substrate</name>
    </ligand>
</feature>
<dbReference type="InterPro" id="IPR018170">
    <property type="entry name" value="Aldo/ket_reductase_CS"/>
</dbReference>
<evidence type="ECO:0000256" key="3">
    <source>
        <dbReference type="ARBA" id="ARBA00023002"/>
    </source>
</evidence>
<dbReference type="PIRSF" id="PIRSF000097">
    <property type="entry name" value="AKR"/>
    <property type="match status" value="1"/>
</dbReference>
<dbReference type="InterPro" id="IPR020471">
    <property type="entry name" value="AKR"/>
</dbReference>
<keyword evidence="2" id="KW-0521">NADP</keyword>
<dbReference type="OrthoDB" id="9804790at2"/>
<reference evidence="9" key="1">
    <citation type="submission" date="2019-07" db="EMBL/GenBank/DDBJ databases">
        <title>Arthrobacter KR32 sp. nov., isolated from mountain cheese made of cows milk.</title>
        <authorList>
            <person name="Flegler A."/>
        </authorList>
    </citation>
    <scope>NUCLEOTIDE SEQUENCE [LARGE SCALE GENOMIC DNA]</scope>
    <source>
        <strain evidence="9">KR32</strain>
    </source>
</reference>
<dbReference type="FunFam" id="3.20.20.100:FF:000002">
    <property type="entry name" value="2,5-diketo-D-gluconic acid reductase A"/>
    <property type="match status" value="1"/>
</dbReference>
<dbReference type="RefSeq" id="WP_152814362.1">
    <property type="nucleotide sequence ID" value="NZ_VJXX01000002.1"/>
</dbReference>
<dbReference type="Pfam" id="PF00248">
    <property type="entry name" value="Aldo_ket_red"/>
    <property type="match status" value="1"/>
</dbReference>
<feature type="active site" description="Proton donor" evidence="4">
    <location>
        <position position="52"/>
    </location>
</feature>
<feature type="site" description="Lowers pKa of active site Tyr" evidence="6">
    <location>
        <position position="79"/>
    </location>
</feature>
<protein>
    <submittedName>
        <fullName evidence="8">Aldo/keto reductase</fullName>
    </submittedName>
</protein>
<gene>
    <name evidence="8" type="ORF">FNH21_08560</name>
</gene>
<evidence type="ECO:0000313" key="8">
    <source>
        <dbReference type="EMBL" id="MPY10767.1"/>
    </source>
</evidence>
<dbReference type="EMBL" id="VJXX01000002">
    <property type="protein sequence ID" value="MPY10767.1"/>
    <property type="molecule type" value="Genomic_DNA"/>
</dbReference>
<accession>A0A7X1TNI3</accession>
<dbReference type="AlphaFoldDB" id="A0A7X1TNI3"/>
<feature type="domain" description="NADP-dependent oxidoreductase" evidence="7">
    <location>
        <begin position="25"/>
        <end position="263"/>
    </location>
</feature>
<evidence type="ECO:0000256" key="6">
    <source>
        <dbReference type="PIRSR" id="PIRSR000097-3"/>
    </source>
</evidence>
<dbReference type="PANTHER" id="PTHR43827:SF3">
    <property type="entry name" value="NADP-DEPENDENT OXIDOREDUCTASE DOMAIN-CONTAINING PROTEIN"/>
    <property type="match status" value="1"/>
</dbReference>
<name>A0A7X1TNI3_9MICC</name>
<organism evidence="8 9">
    <name type="scientific">Arthrobacter bussei</name>
    <dbReference type="NCBI Taxonomy" id="2594179"/>
    <lineage>
        <taxon>Bacteria</taxon>
        <taxon>Bacillati</taxon>
        <taxon>Actinomycetota</taxon>
        <taxon>Actinomycetes</taxon>
        <taxon>Micrococcales</taxon>
        <taxon>Micrococcaceae</taxon>
        <taxon>Arthrobacter</taxon>
    </lineage>
</organism>
<dbReference type="PANTHER" id="PTHR43827">
    <property type="entry name" value="2,5-DIKETO-D-GLUCONIC ACID REDUCTASE"/>
    <property type="match status" value="1"/>
</dbReference>
<comment type="caution">
    <text evidence="8">The sequence shown here is derived from an EMBL/GenBank/DDBJ whole genome shotgun (WGS) entry which is preliminary data.</text>
</comment>
<evidence type="ECO:0000313" key="9">
    <source>
        <dbReference type="Proteomes" id="UP000326464"/>
    </source>
</evidence>
<keyword evidence="9" id="KW-1185">Reference proteome</keyword>
<dbReference type="InterPro" id="IPR036812">
    <property type="entry name" value="NAD(P)_OxRdtase_dom_sf"/>
</dbReference>
<evidence type="ECO:0000256" key="1">
    <source>
        <dbReference type="ARBA" id="ARBA00007905"/>
    </source>
</evidence>
<dbReference type="GO" id="GO:0016616">
    <property type="term" value="F:oxidoreductase activity, acting on the CH-OH group of donors, NAD or NADP as acceptor"/>
    <property type="evidence" value="ECO:0007669"/>
    <property type="project" value="UniProtKB-ARBA"/>
</dbReference>
<sequence length="277" mass="30957">MSSPVPRAALADGRTIDRVGYGVYKVPPEDTARLCSTALDAGYRLLDTASLYGNESGVGAAVRDYLGSGDRDELFITSKVWNDDHGFDATLRAFDASMDLLGLDRLDLYLIHWPCPSKDLYVETWRALERLQGDGRVRSIGVSNFQQSHLERLINETDVVPVLNQVELHPYLQQRELRAFHADHGIATQAWSPLGRGNVLDDDEIVRIAAELGRTPAQVILRWHHQQDILTIPKASTRERIASNLDIFGFELDDARMAALDGLERGRRFGSHPDRVG</sequence>
<evidence type="ECO:0000256" key="4">
    <source>
        <dbReference type="PIRSR" id="PIRSR000097-1"/>
    </source>
</evidence>
<evidence type="ECO:0000259" key="7">
    <source>
        <dbReference type="Pfam" id="PF00248"/>
    </source>
</evidence>
<comment type="similarity">
    <text evidence="1">Belongs to the aldo/keto reductase family.</text>
</comment>
<dbReference type="PRINTS" id="PR00069">
    <property type="entry name" value="ALDKETRDTASE"/>
</dbReference>
<proteinExistence type="inferred from homology"/>
<dbReference type="SUPFAM" id="SSF51430">
    <property type="entry name" value="NAD(P)-linked oxidoreductase"/>
    <property type="match status" value="1"/>
</dbReference>
<evidence type="ECO:0000256" key="2">
    <source>
        <dbReference type="ARBA" id="ARBA00022857"/>
    </source>
</evidence>
<dbReference type="PROSITE" id="PS00798">
    <property type="entry name" value="ALDOKETO_REDUCTASE_1"/>
    <property type="match status" value="1"/>
</dbReference>